<dbReference type="CDD" id="cd02891">
    <property type="entry name" value="A2M_like"/>
    <property type="match status" value="1"/>
</dbReference>
<dbReference type="InterPro" id="IPR041462">
    <property type="entry name" value="Bact_A2M_MG6"/>
</dbReference>
<dbReference type="Pfam" id="PF00207">
    <property type="entry name" value="A2M"/>
    <property type="match status" value="1"/>
</dbReference>
<dbReference type="PIRSF" id="PIRSF038980">
    <property type="entry name" value="A2M_bac"/>
    <property type="match status" value="1"/>
</dbReference>
<dbReference type="InterPro" id="IPR011625">
    <property type="entry name" value="A2M_N_BRD"/>
</dbReference>
<evidence type="ECO:0000259" key="6">
    <source>
        <dbReference type="SMART" id="SM00223"/>
    </source>
</evidence>
<evidence type="ECO:0000256" key="3">
    <source>
        <dbReference type="ARBA" id="ARBA00022737"/>
    </source>
</evidence>
<dbReference type="InterPro" id="IPR001599">
    <property type="entry name" value="Macroglobln_a2"/>
</dbReference>
<keyword evidence="3" id="KW-0677">Repeat</keyword>
<dbReference type="InterPro" id="IPR049120">
    <property type="entry name" value="A2M_bMG2"/>
</dbReference>
<dbReference type="PATRIC" id="fig|60890.4.peg.2442"/>
<dbReference type="InterPro" id="IPR047565">
    <property type="entry name" value="Alpha-macroglob_thiol-ester_cl"/>
</dbReference>
<dbReference type="Gene3D" id="2.60.40.1930">
    <property type="match status" value="1"/>
</dbReference>
<dbReference type="Gene3D" id="1.50.10.20">
    <property type="match status" value="1"/>
</dbReference>
<proteinExistence type="inferred from homology"/>
<dbReference type="Pfam" id="PF17973">
    <property type="entry name" value="bMG10"/>
    <property type="match status" value="1"/>
</dbReference>
<dbReference type="Gene3D" id="3.50.4.10">
    <property type="entry name" value="Hepatocyte Growth Factor"/>
    <property type="match status" value="1"/>
</dbReference>
<dbReference type="InterPro" id="IPR002890">
    <property type="entry name" value="MG2"/>
</dbReference>
<reference evidence="9 10" key="1">
    <citation type="submission" date="2016-04" db="EMBL/GenBank/DDBJ databases">
        <authorList>
            <person name="Evans L.H."/>
            <person name="Alamgir A."/>
            <person name="Owens N."/>
            <person name="Weber N.D."/>
            <person name="Virtaneva K."/>
            <person name="Barbian K."/>
            <person name="Babar A."/>
            <person name="Rosenke K."/>
        </authorList>
    </citation>
    <scope>NUCLEOTIDE SEQUENCE [LARGE SCALE GENOMIC DNA]</scope>
    <source>
        <strain evidence="9 10">JL2886</strain>
    </source>
</reference>
<evidence type="ECO:0008006" key="11">
    <source>
        <dbReference type="Google" id="ProtNLM"/>
    </source>
</evidence>
<organism evidence="9 10">
    <name type="scientific">Phaeobacter gallaeciensis</name>
    <dbReference type="NCBI Taxonomy" id="60890"/>
    <lineage>
        <taxon>Bacteria</taxon>
        <taxon>Pseudomonadati</taxon>
        <taxon>Pseudomonadota</taxon>
        <taxon>Alphaproteobacteria</taxon>
        <taxon>Rhodobacterales</taxon>
        <taxon>Roseobacteraceae</taxon>
        <taxon>Phaeobacter</taxon>
    </lineage>
</organism>
<dbReference type="OrthoDB" id="9767116at2"/>
<sequence length="1813" mass="193241">MLDRFLIVLLSFLGFFAASVQAGPDPVLPQVRYQSFADTDYYGSDLQALFDTDLNACQRACSAQQACAGFSYNNKANACFPKSEMKEATPYTGAISALKRPISAAQQAAASQRAGRLDRLRPADLQAALRQAREIGLRYPSRGETLKDMIRAGRGQARSGGVQSALGWLSAAVAVNDDPALWTEVSALWLRIADQSKQNKNAKRQQALAAALNGYLRAEDAPLQAEALVTAGRALESLGRGRDMLSVLRLAQDLAPRADTAALLDEAIGKYGFRVTDSTVESDSATPRICVEFSEDLARSGVDYGDYVKGAGAELAAEANGRQLCLDGAEHGERYRIALRRGLPAASGEVLSKEVELTHYVRDRTPSVRFPGRAYVLAKSDQVALPVETVNLREVALQLRQVSDRNLLRTLQEGYFGRPLSHWQDEYFASDIGQEVWTGTASVQDTLNQDMTTRIPLVDVLADRPVGIYALTARVPGADPYEDPGATQWFVLTDLGLSTMSGADGLHVQVQGLTDAKPRADVEVTLISNANAVLATARTDATGYVRFDPGLSRGRGAAAPAMVMAQQGEEDFSFLSLKDAAFDLSDRGVEGHPAPGPVDVFLATDRGAYRAGEVIHVTALTRDSGARAITNLPLTAILHRPDGVEYSRQVSDGGQAGGHVFNLPIGQSAPRGTWRLDLKTDPKAPALATRQLLVEDFLPERIDFTQTVANAAALVPGEAAQLDISARYLFGAPGSGLTIDGDLRLSASDKVAAWPGYRFGRYDAPGSPQRSYFGGDKTDTAGQASVVVSLPAAATMGKPMQATIVTRVMDGAARPVERELTLPVRPATPVIGIRPLFDDVVGEGSEAGFEVIALSPDLTPLPMQVKWTLNRVETRYQWYQLYGNWNWEPTTRRTRIATGETTLGQEPVNLSEPVEWGRYELVIERLDGTPVTAALDFYAGWYAPADSAATPDRLELSLDAESYQPGDTARLRIVPRAGGTALISVVSNHLIDRMAVEVPAGESTIPLTVTEAWGSGAYVTATVLQPVTGKASRTPARALGLAHASVTQPGQELSVAINVPEVARPRGTEMARVRVDGAAAGEEVWLTVAAVDLGILNLTGFKSPDPSAHYHGQRRLGMELRDLYGRLIDPGNGAMGQVRSGGDADNGMRMQSPPPTQDLVAVFSGPLQLDANGEALFPVDLPAFNGTVRLMAVAWSKRAVGQAEADMLVRDPVVVTATVPRFLAPGDSSRARIEIVHADGAAGEMALSARAIGTGLELGPLPGAVTLAEQGKAVLELPLTAQAVGDPEIELTLTTPAGLPLVQRLRMPVRANDPVVAQTRRFRLSGGDSFQFSADVFAGLRPGSARAVLSAGPLAKFDVPGLLAQLDRYPYGCTEQVTSTAMPLLYLSSVAEAAGLGNGPAVKARIDAAIRKVLTRQASNGAFGLWRAESGDFWLDAYASDFLSRARAQGYAVPDQAFAQAMDNLRNRINYAPDFDNGGEDIAYALMVLAREGAAAMGDLRYYADVKAGDFATPLAAAQLGAALAAYGDQPRADRMFGRAAQMLGRSGAETPVWRVDYGTHRRDAAAVLALASEAGSAAVSQEYLMARVTEDGSRMSTQEAAWTLLAAQALVSSPEDSGLLVNGQSVAGPFVEVLDGSAAGMGKSISAASGRSTEITLTTLGVPVVAPEAGGYGYTLNRSYYTLEGEPIAELSFETGARFVTVLSVVPHEGTGARLMVDDPLPAGFEIDNPNLLRSGDLRDLDWLKLDQATHAEFRSDRFLAAVDIGGTETVTLAYVTRAVTPGSFHHPAASVEDMYRPAYRARTAAGRVQVR</sequence>
<dbReference type="SUPFAM" id="SSF48239">
    <property type="entry name" value="Terpenoid cyclases/Protein prenyltransferases"/>
    <property type="match status" value="1"/>
</dbReference>
<gene>
    <name evidence="9" type="ORF">JL2886_02515</name>
</gene>
<dbReference type="SMART" id="SM01359">
    <property type="entry name" value="A2M_N_2"/>
    <property type="match status" value="1"/>
</dbReference>
<dbReference type="Pfam" id="PF07678">
    <property type="entry name" value="TED_complement"/>
    <property type="match status" value="1"/>
</dbReference>
<dbReference type="Pfam" id="PF11974">
    <property type="entry name" value="bMG3"/>
    <property type="match status" value="1"/>
</dbReference>
<dbReference type="InterPro" id="IPR026284">
    <property type="entry name" value="A2MG_proteobact"/>
</dbReference>
<dbReference type="Pfam" id="PF17962">
    <property type="entry name" value="bMG6"/>
    <property type="match status" value="1"/>
</dbReference>
<dbReference type="Pfam" id="PF00024">
    <property type="entry name" value="PAN_1"/>
    <property type="match status" value="1"/>
</dbReference>
<dbReference type="InterPro" id="IPR011626">
    <property type="entry name" value="Alpha-macroglobulin_TED"/>
</dbReference>
<protein>
    <recommendedName>
        <fullName evidence="11">Alpha-2-macroglobulin family protein</fullName>
    </recommendedName>
</protein>
<dbReference type="GO" id="GO:0004866">
    <property type="term" value="F:endopeptidase inhibitor activity"/>
    <property type="evidence" value="ECO:0007669"/>
    <property type="project" value="InterPro"/>
</dbReference>
<dbReference type="PANTHER" id="PTHR40094:SF1">
    <property type="entry name" value="UBIQUITIN DOMAIN-CONTAINING PROTEIN"/>
    <property type="match status" value="1"/>
</dbReference>
<dbReference type="InterPro" id="IPR003609">
    <property type="entry name" value="Pan_app"/>
</dbReference>
<dbReference type="InterPro" id="IPR000177">
    <property type="entry name" value="Apple"/>
</dbReference>
<dbReference type="EMBL" id="CP015124">
    <property type="protein sequence ID" value="ANP37404.1"/>
    <property type="molecule type" value="Genomic_DNA"/>
</dbReference>
<keyword evidence="4" id="KW-1015">Disulfide bond</keyword>
<name>A0A1B0ZTK3_9RHOB</name>
<dbReference type="Pfam" id="PF07703">
    <property type="entry name" value="A2M_BRD"/>
    <property type="match status" value="1"/>
</dbReference>
<feature type="domain" description="Apple" evidence="6">
    <location>
        <begin position="33"/>
        <end position="101"/>
    </location>
</feature>
<dbReference type="Pfam" id="PF21142">
    <property type="entry name" value="A2M_bMG2"/>
    <property type="match status" value="1"/>
</dbReference>
<dbReference type="RefSeq" id="WP_082996073.1">
    <property type="nucleotide sequence ID" value="NZ_CP015124.1"/>
</dbReference>
<evidence type="ECO:0000256" key="2">
    <source>
        <dbReference type="ARBA" id="ARBA00022729"/>
    </source>
</evidence>
<dbReference type="Pfam" id="PF01835">
    <property type="entry name" value="MG2"/>
    <property type="match status" value="1"/>
</dbReference>
<evidence type="ECO:0000256" key="1">
    <source>
        <dbReference type="ARBA" id="ARBA00010556"/>
    </source>
</evidence>
<dbReference type="InterPro" id="IPR041203">
    <property type="entry name" value="Bact_A2M_MG5"/>
</dbReference>
<feature type="chain" id="PRO_5044370059" description="Alpha-2-macroglobulin family protein" evidence="5">
    <location>
        <begin position="23"/>
        <end position="1813"/>
    </location>
</feature>
<evidence type="ECO:0000259" key="8">
    <source>
        <dbReference type="SMART" id="SM01360"/>
    </source>
</evidence>
<feature type="domain" description="Alpha-2-macroglobulin bait region" evidence="7">
    <location>
        <begin position="954"/>
        <end position="1098"/>
    </location>
</feature>
<evidence type="ECO:0000259" key="7">
    <source>
        <dbReference type="SMART" id="SM01359"/>
    </source>
</evidence>
<dbReference type="InterPro" id="IPR021868">
    <property type="entry name" value="Alpha_2_Macroglob_MG3"/>
</dbReference>
<dbReference type="CDD" id="cd01100">
    <property type="entry name" value="APPLE_Factor_XI_like"/>
    <property type="match status" value="1"/>
</dbReference>
<feature type="domain" description="Alpha-2-macroglobulin" evidence="8">
    <location>
        <begin position="1160"/>
        <end position="1249"/>
    </location>
</feature>
<evidence type="ECO:0000313" key="10">
    <source>
        <dbReference type="Proteomes" id="UP000092565"/>
    </source>
</evidence>
<dbReference type="InterPro" id="IPR041246">
    <property type="entry name" value="Bact_MG10"/>
</dbReference>
<evidence type="ECO:0000256" key="5">
    <source>
        <dbReference type="SAM" id="SignalP"/>
    </source>
</evidence>
<comment type="similarity">
    <text evidence="1">Belongs to the protease inhibitor I39 (alpha-2-macroglobulin) family. Bacterial alpha-2-macroglobulin subfamily.</text>
</comment>
<dbReference type="Pfam" id="PF17972">
    <property type="entry name" value="bMG5"/>
    <property type="match status" value="1"/>
</dbReference>
<dbReference type="InterPro" id="IPR008930">
    <property type="entry name" value="Terpenoid_cyclase/PrenylTrfase"/>
</dbReference>
<evidence type="ECO:0000256" key="4">
    <source>
        <dbReference type="ARBA" id="ARBA00023157"/>
    </source>
</evidence>
<feature type="signal peptide" evidence="5">
    <location>
        <begin position="1"/>
        <end position="22"/>
    </location>
</feature>
<dbReference type="SMART" id="SM00223">
    <property type="entry name" value="APPLE"/>
    <property type="match status" value="1"/>
</dbReference>
<keyword evidence="10" id="KW-1185">Reference proteome</keyword>
<dbReference type="SMART" id="SM01360">
    <property type="entry name" value="A2M"/>
    <property type="match status" value="1"/>
</dbReference>
<accession>A0A1B0ZTK3</accession>
<dbReference type="InterPro" id="IPR051802">
    <property type="entry name" value="YfhM-like"/>
</dbReference>
<dbReference type="GO" id="GO:0005615">
    <property type="term" value="C:extracellular space"/>
    <property type="evidence" value="ECO:0007669"/>
    <property type="project" value="InterPro"/>
</dbReference>
<dbReference type="Proteomes" id="UP000092565">
    <property type="component" value="Chromosome"/>
</dbReference>
<dbReference type="PANTHER" id="PTHR40094">
    <property type="entry name" value="ALPHA-2-MACROGLOBULIN HOMOLOG"/>
    <property type="match status" value="1"/>
</dbReference>
<keyword evidence="2 5" id="KW-0732">Signal</keyword>
<dbReference type="GO" id="GO:0006508">
    <property type="term" value="P:proteolysis"/>
    <property type="evidence" value="ECO:0007669"/>
    <property type="project" value="InterPro"/>
</dbReference>
<dbReference type="SMART" id="SM01419">
    <property type="entry name" value="Thiol-ester_cl"/>
    <property type="match status" value="1"/>
</dbReference>
<evidence type="ECO:0000313" key="9">
    <source>
        <dbReference type="EMBL" id="ANP37404.1"/>
    </source>
</evidence>